<dbReference type="AlphaFoldDB" id="A0A087MIH7"/>
<keyword evidence="5" id="KW-0472">Membrane</keyword>
<feature type="domain" description="TonB-dependent transporter Oar-like beta-barrel" evidence="8">
    <location>
        <begin position="361"/>
        <end position="1004"/>
    </location>
</feature>
<dbReference type="Gene3D" id="2.60.40.1120">
    <property type="entry name" value="Carboxypeptidase-like, regulatory domain"/>
    <property type="match status" value="1"/>
</dbReference>
<evidence type="ECO:0000256" key="4">
    <source>
        <dbReference type="ARBA" id="ARBA00022692"/>
    </source>
</evidence>
<keyword evidence="4" id="KW-0812">Transmembrane</keyword>
<feature type="domain" description="TonB-dependent transporter Oar-like beta-barrel" evidence="8">
    <location>
        <begin position="248"/>
        <end position="314"/>
    </location>
</feature>
<feature type="chain" id="PRO_5001826466" description="TonB-dependent transporter Oar-like beta-barrel domain-containing protein" evidence="7">
    <location>
        <begin position="28"/>
        <end position="1067"/>
    </location>
</feature>
<dbReference type="RefSeq" id="WP_034222845.1">
    <property type="nucleotide sequence ID" value="NZ_AVCJ01000012.1"/>
</dbReference>
<dbReference type="SUPFAM" id="SSF49452">
    <property type="entry name" value="Starch-binding domain-like"/>
    <property type="match status" value="1"/>
</dbReference>
<proteinExistence type="predicted"/>
<gene>
    <name evidence="9" type="ORF">N788_03450</name>
</gene>
<evidence type="ECO:0000256" key="5">
    <source>
        <dbReference type="ARBA" id="ARBA00023136"/>
    </source>
</evidence>
<dbReference type="Pfam" id="PF13620">
    <property type="entry name" value="CarboxypepD_reg"/>
    <property type="match status" value="1"/>
</dbReference>
<dbReference type="InterPro" id="IPR036942">
    <property type="entry name" value="Beta-barrel_TonB_sf"/>
</dbReference>
<dbReference type="SUPFAM" id="SSF56935">
    <property type="entry name" value="Porins"/>
    <property type="match status" value="1"/>
</dbReference>
<evidence type="ECO:0000256" key="6">
    <source>
        <dbReference type="ARBA" id="ARBA00023237"/>
    </source>
</evidence>
<protein>
    <recommendedName>
        <fullName evidence="8">TonB-dependent transporter Oar-like beta-barrel domain-containing protein</fullName>
    </recommendedName>
</protein>
<reference evidence="9 10" key="2">
    <citation type="journal article" date="2015" name="Stand. Genomic Sci.">
        <title>High quality draft genomic sequence of Arenimonas donghaensis DSM 18148(T).</title>
        <authorList>
            <person name="Chen F."/>
            <person name="Wang H."/>
            <person name="Cao Y."/>
            <person name="Li X."/>
            <person name="Wang G."/>
        </authorList>
    </citation>
    <scope>NUCLEOTIDE SEQUENCE [LARGE SCALE GENOMIC DNA]</scope>
    <source>
        <strain evidence="9 10">HO3-R19</strain>
    </source>
</reference>
<name>A0A087MIH7_9GAMM</name>
<dbReference type="PANTHER" id="PTHR30069:SF46">
    <property type="entry name" value="OAR PROTEIN"/>
    <property type="match status" value="1"/>
</dbReference>
<evidence type="ECO:0000256" key="3">
    <source>
        <dbReference type="ARBA" id="ARBA00022452"/>
    </source>
</evidence>
<keyword evidence="10" id="KW-1185">Reference proteome</keyword>
<comment type="caution">
    <text evidence="9">The sequence shown here is derived from an EMBL/GenBank/DDBJ whole genome shotgun (WGS) entry which is preliminary data.</text>
</comment>
<dbReference type="OrthoDB" id="9768147at2"/>
<evidence type="ECO:0000313" key="10">
    <source>
        <dbReference type="Proteomes" id="UP000029085"/>
    </source>
</evidence>
<dbReference type="InterPro" id="IPR039426">
    <property type="entry name" value="TonB-dep_rcpt-like"/>
</dbReference>
<dbReference type="Proteomes" id="UP000029085">
    <property type="component" value="Unassembled WGS sequence"/>
</dbReference>
<reference evidence="10" key="1">
    <citation type="submission" date="2013-08" db="EMBL/GenBank/DDBJ databases">
        <title>Genome sequencing of Arenimonas donghaensis.</title>
        <authorList>
            <person name="Chen F."/>
            <person name="Wang G."/>
        </authorList>
    </citation>
    <scope>NUCLEOTIDE SEQUENCE [LARGE SCALE GENOMIC DNA]</scope>
    <source>
        <strain evidence="10">HO3-R19</strain>
    </source>
</reference>
<keyword evidence="2" id="KW-0813">Transport</keyword>
<dbReference type="STRING" id="1121014.N788_03450"/>
<comment type="subcellular location">
    <subcellularLocation>
        <location evidence="1">Cell outer membrane</location>
        <topology evidence="1">Multi-pass membrane protein</topology>
    </subcellularLocation>
</comment>
<dbReference type="GO" id="GO:0044718">
    <property type="term" value="P:siderophore transmembrane transport"/>
    <property type="evidence" value="ECO:0007669"/>
    <property type="project" value="TreeGrafter"/>
</dbReference>
<feature type="signal peptide" evidence="7">
    <location>
        <begin position="1"/>
        <end position="27"/>
    </location>
</feature>
<keyword evidence="6" id="KW-0998">Cell outer membrane</keyword>
<organism evidence="9 10">
    <name type="scientific">Arenimonas donghaensis DSM 18148 = HO3-R19</name>
    <dbReference type="NCBI Taxonomy" id="1121014"/>
    <lineage>
        <taxon>Bacteria</taxon>
        <taxon>Pseudomonadati</taxon>
        <taxon>Pseudomonadota</taxon>
        <taxon>Gammaproteobacteria</taxon>
        <taxon>Lysobacterales</taxon>
        <taxon>Lysobacteraceae</taxon>
        <taxon>Arenimonas</taxon>
    </lineage>
</organism>
<evidence type="ECO:0000259" key="8">
    <source>
        <dbReference type="Pfam" id="PF25183"/>
    </source>
</evidence>
<dbReference type="Gene3D" id="2.40.170.20">
    <property type="entry name" value="TonB-dependent receptor, beta-barrel domain"/>
    <property type="match status" value="1"/>
</dbReference>
<dbReference type="GO" id="GO:0009279">
    <property type="term" value="C:cell outer membrane"/>
    <property type="evidence" value="ECO:0007669"/>
    <property type="project" value="UniProtKB-SubCell"/>
</dbReference>
<dbReference type="InterPro" id="IPR013784">
    <property type="entry name" value="Carb-bd-like_fold"/>
</dbReference>
<evidence type="ECO:0000256" key="2">
    <source>
        <dbReference type="ARBA" id="ARBA00022448"/>
    </source>
</evidence>
<accession>A0A087MIH7</accession>
<evidence type="ECO:0000256" key="7">
    <source>
        <dbReference type="SAM" id="SignalP"/>
    </source>
</evidence>
<evidence type="ECO:0000256" key="1">
    <source>
        <dbReference type="ARBA" id="ARBA00004571"/>
    </source>
</evidence>
<dbReference type="GO" id="GO:0015344">
    <property type="term" value="F:siderophore uptake transmembrane transporter activity"/>
    <property type="evidence" value="ECO:0007669"/>
    <property type="project" value="TreeGrafter"/>
</dbReference>
<keyword evidence="7" id="KW-0732">Signal</keyword>
<dbReference type="Pfam" id="PF25183">
    <property type="entry name" value="OMP_b-brl_4"/>
    <property type="match status" value="2"/>
</dbReference>
<dbReference type="PANTHER" id="PTHR30069">
    <property type="entry name" value="TONB-DEPENDENT OUTER MEMBRANE RECEPTOR"/>
    <property type="match status" value="1"/>
</dbReference>
<sequence>MTNRNRVRLSQLSLGLAIALAAAPAFAQNTSAGVSGRIVGADAAPVTGAQVTIVHTPSGTVSNATTGADGRYAARGLRVGGPYTITIVKDGVTEVREGIYLQLADVTSVDATLGEEAATLATIEVTGANVASEIFSSDKMGAGSNVTNAQIQAFPSIERNLQDYARLDPRVTQTDKSRNEISVGGQNPRYNAIRIDGISTNDAFGLESNSLPTPKQPFSMDVIDEIAIDVANYDVTISGGTGGVINAVTKSGTNNFSGSVYGLYRDNSMVRDNDDGSDFSGFEDETTYGVTFGGPLVKDRLFFFFNYEKYEQGAPGPSFGPVGSGASNIVNITQGDIDAIRGIAQGYGFDAGTYGAGGADTTGEEYGLKIDWNINDAHRAAFRVGTSDQSVANFPGFGSTQIALSTYAYQRDYKFDTYTAQLFSDWTSNFSTEAKVSYRDYSAVRTPTVDLPAVAVRVGNATVNFGTEENTHANILETETLNAYLAGNLFVGDHTLKFGVDYEDNDIYNLFGRRSNGVYTFNSIADFQNGRPSFYRYYHPAGGNRDNTAAIWGIENLGLFVQDTWAVNYNLTLSFGLRYDEPMVDTDPTYNAAAEATFGFDNSSTIDGNGLVQPRFGFNYTFDSDRPTQIRGGFGLFQGAAANVWLSNPFTNTGFGYIDYSFFSGLNTPCNTSDGRCFVADPNGQLVLVPPGASEGTQSVDFVDPNLGQPAVWKANLAWDHELPFWGLTASAEVIFSEVEEAIYYEHLNLGAPTAVGQDGRLIYWNANGLNPARWNQFGSGSGVSARANRDSSFTDAIIARPTSEGESQQISFSLSKMNNGESPWSWMASYTYTNAEEVSPLTSSTSGSQWGNNNTFNPNEEVSATSSYEIKDRFVAAVSWEKRFFGDYATRVSMFYEGRSGRPFSYVFDNDANGDGRFGNDLLYIPTGPGDVRFGSAAEEAAFWAYVESNEYLRANRGRVAERNGARAPWVNQFDVRISQELPGFFKDHKSEIWLDILNVGNMIDKDWGQIEEVGFPGSRGVVEYGGIDPVTGQYVYRFNTPDTTRIYDDRAISRWSLQIGFRYKF</sequence>
<dbReference type="GO" id="GO:0030246">
    <property type="term" value="F:carbohydrate binding"/>
    <property type="evidence" value="ECO:0007669"/>
    <property type="project" value="InterPro"/>
</dbReference>
<evidence type="ECO:0000313" key="9">
    <source>
        <dbReference type="EMBL" id="KFL36680.1"/>
    </source>
</evidence>
<dbReference type="InterPro" id="IPR057601">
    <property type="entry name" value="Oar-like_b-barrel"/>
</dbReference>
<dbReference type="PATRIC" id="fig|1121014.3.peg.1367"/>
<dbReference type="EMBL" id="AVCJ01000012">
    <property type="protein sequence ID" value="KFL36680.1"/>
    <property type="molecule type" value="Genomic_DNA"/>
</dbReference>
<keyword evidence="3" id="KW-1134">Transmembrane beta strand</keyword>